<dbReference type="InterPro" id="IPR016136">
    <property type="entry name" value="DNA_helicase_N/primase_C"/>
</dbReference>
<evidence type="ECO:0000256" key="10">
    <source>
        <dbReference type="ARBA" id="ARBA00044969"/>
    </source>
</evidence>
<dbReference type="Gene3D" id="3.40.50.300">
    <property type="entry name" value="P-loop containing nucleotide triphosphate hydrolases"/>
    <property type="match status" value="1"/>
</dbReference>
<dbReference type="InterPro" id="IPR036185">
    <property type="entry name" value="DNA_heli_DnaB-like_N_sf"/>
</dbReference>
<evidence type="ECO:0000256" key="11">
    <source>
        <dbReference type="ARBA" id="ARBA00048954"/>
    </source>
</evidence>
<feature type="domain" description="SF4 helicase" evidence="12">
    <location>
        <begin position="170"/>
        <end position="435"/>
    </location>
</feature>
<evidence type="ECO:0000256" key="8">
    <source>
        <dbReference type="ARBA" id="ARBA00023125"/>
    </source>
</evidence>
<reference evidence="13" key="1">
    <citation type="submission" date="2020-11" db="EMBL/GenBank/DDBJ databases">
        <authorList>
            <person name="Lee S.D."/>
        </authorList>
    </citation>
    <scope>NUCLEOTIDE SEQUENCE</scope>
    <source>
        <strain evidence="13">SAP-2</strain>
    </source>
</reference>
<dbReference type="InterPro" id="IPR007693">
    <property type="entry name" value="DNA_helicase_DnaB-like_N"/>
</dbReference>
<dbReference type="GO" id="GO:0043139">
    <property type="term" value="F:5'-3' DNA helicase activity"/>
    <property type="evidence" value="ECO:0007669"/>
    <property type="project" value="UniProtKB-EC"/>
</dbReference>
<dbReference type="Proteomes" id="UP000705283">
    <property type="component" value="Unassembled WGS sequence"/>
</dbReference>
<dbReference type="GO" id="GO:0005829">
    <property type="term" value="C:cytosol"/>
    <property type="evidence" value="ECO:0007669"/>
    <property type="project" value="TreeGrafter"/>
</dbReference>
<evidence type="ECO:0000313" key="13">
    <source>
        <dbReference type="EMBL" id="MBF6637887.1"/>
    </source>
</evidence>
<dbReference type="GO" id="GO:1990077">
    <property type="term" value="C:primosome complex"/>
    <property type="evidence" value="ECO:0007669"/>
    <property type="project" value="UniProtKB-KW"/>
</dbReference>
<dbReference type="AlphaFoldDB" id="A0AA41BXB6"/>
<dbReference type="GO" id="GO:0006269">
    <property type="term" value="P:DNA replication, synthesis of primer"/>
    <property type="evidence" value="ECO:0007669"/>
    <property type="project" value="UniProtKB-KW"/>
</dbReference>
<keyword evidence="8" id="KW-0238">DNA-binding</keyword>
<dbReference type="SUPFAM" id="SSF48024">
    <property type="entry name" value="N-terminal domain of DnaB helicase"/>
    <property type="match status" value="1"/>
</dbReference>
<dbReference type="PROSITE" id="PS51199">
    <property type="entry name" value="SF4_HELICASE"/>
    <property type="match status" value="1"/>
</dbReference>
<proteinExistence type="inferred from homology"/>
<keyword evidence="5" id="KW-0378">Hydrolase</keyword>
<accession>A0AA41BXB6</accession>
<reference evidence="13" key="2">
    <citation type="submission" date="2022-09" db="EMBL/GenBank/DDBJ databases">
        <title>Rouxiella aceris sp. nov., isolated from tree sap and emended description of the genus Rhouxiella.</title>
        <authorList>
            <person name="Kim I.S."/>
        </authorList>
    </citation>
    <scope>NUCLEOTIDE SEQUENCE</scope>
    <source>
        <strain evidence="13">SAP-2</strain>
    </source>
</reference>
<dbReference type="PANTHER" id="PTHR30153">
    <property type="entry name" value="REPLICATIVE DNA HELICASE DNAB"/>
    <property type="match status" value="1"/>
</dbReference>
<comment type="caution">
    <text evidence="13">The sequence shown here is derived from an EMBL/GenBank/DDBJ whole genome shotgun (WGS) entry which is preliminary data.</text>
</comment>
<protein>
    <recommendedName>
        <fullName evidence="10">DNA 5'-3' helicase</fullName>
        <ecNumber evidence="10">5.6.2.3</ecNumber>
    </recommendedName>
</protein>
<dbReference type="Gene3D" id="1.10.860.10">
    <property type="entry name" value="DNAb Helicase, Chain A"/>
    <property type="match status" value="1"/>
</dbReference>
<dbReference type="GO" id="GO:0003677">
    <property type="term" value="F:DNA binding"/>
    <property type="evidence" value="ECO:0007669"/>
    <property type="project" value="UniProtKB-KW"/>
</dbReference>
<name>A0AA41BXB6_9GAMM</name>
<dbReference type="EMBL" id="JADMKS010000005">
    <property type="protein sequence ID" value="MBF6637887.1"/>
    <property type="molecule type" value="Genomic_DNA"/>
</dbReference>
<dbReference type="InterPro" id="IPR027417">
    <property type="entry name" value="P-loop_NTPase"/>
</dbReference>
<keyword evidence="7" id="KW-0067">ATP-binding</keyword>
<evidence type="ECO:0000256" key="5">
    <source>
        <dbReference type="ARBA" id="ARBA00022801"/>
    </source>
</evidence>
<evidence type="ECO:0000259" key="12">
    <source>
        <dbReference type="PROSITE" id="PS51199"/>
    </source>
</evidence>
<evidence type="ECO:0000256" key="9">
    <source>
        <dbReference type="ARBA" id="ARBA00023235"/>
    </source>
</evidence>
<dbReference type="SUPFAM" id="SSF52540">
    <property type="entry name" value="P-loop containing nucleoside triphosphate hydrolases"/>
    <property type="match status" value="1"/>
</dbReference>
<keyword evidence="4" id="KW-0547">Nucleotide-binding</keyword>
<organism evidence="13 14">
    <name type="scientific">Rouxiella silvae</name>
    <dbReference type="NCBI Taxonomy" id="1646373"/>
    <lineage>
        <taxon>Bacteria</taxon>
        <taxon>Pseudomonadati</taxon>
        <taxon>Pseudomonadota</taxon>
        <taxon>Gammaproteobacteria</taxon>
        <taxon>Enterobacterales</taxon>
        <taxon>Yersiniaceae</taxon>
        <taxon>Rouxiella</taxon>
    </lineage>
</organism>
<evidence type="ECO:0000256" key="4">
    <source>
        <dbReference type="ARBA" id="ARBA00022741"/>
    </source>
</evidence>
<evidence type="ECO:0000256" key="7">
    <source>
        <dbReference type="ARBA" id="ARBA00022840"/>
    </source>
</evidence>
<evidence type="ECO:0000256" key="6">
    <source>
        <dbReference type="ARBA" id="ARBA00022806"/>
    </source>
</evidence>
<dbReference type="InterPro" id="IPR007694">
    <property type="entry name" value="DNA_helicase_DnaB-like_C"/>
</dbReference>
<keyword evidence="9" id="KW-0413">Isomerase</keyword>
<sequence length="456" mass="50808">MRMSIWRDEDIEGAVIGGIFQRGVDSEVMEIISTLPITTFGNWQYQEIFQGIINQAKAKGVIDPILLCEAMPRHEATILEAAAKAWAKSSLKHYAMVLQRNATLRMAEDVLESAMKRIQSATSSEQAITILDEVKAKVASLSTAEEGLRAIHINDLLPQITDRLQEKMDGRSEGRTVLTGIEELDTLTGGLDQTDLVLLAARPSMGKTEMVLDIIDKVTEQGQGILFFSMEMGAIQIAERQVAGAGHFSTSKLKSPDRLNDEDWARIASGIQRMTDRKIWIIDATDLNAEQIKQKAIRHKLEYPETALVAVDYLGLIKLQGKNRHDLEVGEVSKCLKSLAKTNKTPVIALSQLSRSVETRPNKRPVNADLKNSGEIEADADIIMMLYRDEVYNEESTTRGIAEINVTKNRNGALGTVYRSFRNGHFQPIDQAEAYNLCREQPESNSHRYSNRGRAA</sequence>
<keyword evidence="2" id="KW-0639">Primosome</keyword>
<keyword evidence="3" id="KW-0235">DNA replication</keyword>
<dbReference type="EC" id="5.6.2.3" evidence="10"/>
<evidence type="ECO:0000256" key="1">
    <source>
        <dbReference type="ARBA" id="ARBA00008428"/>
    </source>
</evidence>
<comment type="catalytic activity">
    <reaction evidence="11">
        <text>ATP + H2O = ADP + phosphate + H(+)</text>
        <dbReference type="Rhea" id="RHEA:13065"/>
        <dbReference type="ChEBI" id="CHEBI:15377"/>
        <dbReference type="ChEBI" id="CHEBI:15378"/>
        <dbReference type="ChEBI" id="CHEBI:30616"/>
        <dbReference type="ChEBI" id="CHEBI:43474"/>
        <dbReference type="ChEBI" id="CHEBI:456216"/>
        <dbReference type="EC" id="5.6.2.3"/>
    </reaction>
</comment>
<evidence type="ECO:0000256" key="3">
    <source>
        <dbReference type="ARBA" id="ARBA00022705"/>
    </source>
</evidence>
<dbReference type="CDD" id="cd00984">
    <property type="entry name" value="DnaB_C"/>
    <property type="match status" value="1"/>
</dbReference>
<gene>
    <name evidence="13" type="ORF">ITX54_14585</name>
</gene>
<dbReference type="GO" id="GO:0005524">
    <property type="term" value="F:ATP binding"/>
    <property type="evidence" value="ECO:0007669"/>
    <property type="project" value="UniProtKB-KW"/>
</dbReference>
<dbReference type="Pfam" id="PF03796">
    <property type="entry name" value="DnaB_C"/>
    <property type="match status" value="1"/>
</dbReference>
<evidence type="ECO:0000313" key="14">
    <source>
        <dbReference type="Proteomes" id="UP000705283"/>
    </source>
</evidence>
<comment type="similarity">
    <text evidence="1">Belongs to the helicase family. DnaB subfamily.</text>
</comment>
<evidence type="ECO:0000256" key="2">
    <source>
        <dbReference type="ARBA" id="ARBA00022515"/>
    </source>
</evidence>
<keyword evidence="6 13" id="KW-0347">Helicase</keyword>
<dbReference type="PANTHER" id="PTHR30153:SF2">
    <property type="entry name" value="REPLICATIVE DNA HELICASE"/>
    <property type="match status" value="1"/>
</dbReference>
<dbReference type="GO" id="GO:0016787">
    <property type="term" value="F:hydrolase activity"/>
    <property type="evidence" value="ECO:0007669"/>
    <property type="project" value="UniProtKB-KW"/>
</dbReference>
<dbReference type="Pfam" id="PF00772">
    <property type="entry name" value="DnaB"/>
    <property type="match status" value="1"/>
</dbReference>